<dbReference type="EMBL" id="BART01012765">
    <property type="protein sequence ID" value="GAG85075.1"/>
    <property type="molecule type" value="Genomic_DNA"/>
</dbReference>
<comment type="caution">
    <text evidence="1">The sequence shown here is derived from an EMBL/GenBank/DDBJ whole genome shotgun (WGS) entry which is preliminary data.</text>
</comment>
<name>X1AQS3_9ZZZZ</name>
<accession>X1AQS3</accession>
<proteinExistence type="predicted"/>
<organism evidence="1">
    <name type="scientific">marine sediment metagenome</name>
    <dbReference type="NCBI Taxonomy" id="412755"/>
    <lineage>
        <taxon>unclassified sequences</taxon>
        <taxon>metagenomes</taxon>
        <taxon>ecological metagenomes</taxon>
    </lineage>
</organism>
<evidence type="ECO:0000313" key="1">
    <source>
        <dbReference type="EMBL" id="GAG85075.1"/>
    </source>
</evidence>
<reference evidence="1" key="1">
    <citation type="journal article" date="2014" name="Front. Microbiol.">
        <title>High frequency of phylogenetically diverse reductive dehalogenase-homologous genes in deep subseafloor sedimentary metagenomes.</title>
        <authorList>
            <person name="Kawai M."/>
            <person name="Futagami T."/>
            <person name="Toyoda A."/>
            <person name="Takaki Y."/>
            <person name="Nishi S."/>
            <person name="Hori S."/>
            <person name="Arai W."/>
            <person name="Tsubouchi T."/>
            <person name="Morono Y."/>
            <person name="Uchiyama I."/>
            <person name="Ito T."/>
            <person name="Fujiyama A."/>
            <person name="Inagaki F."/>
            <person name="Takami H."/>
        </authorList>
    </citation>
    <scope>NUCLEOTIDE SEQUENCE</scope>
    <source>
        <strain evidence="1">Expedition CK06-06</strain>
    </source>
</reference>
<protein>
    <submittedName>
        <fullName evidence="1">Uncharacterized protein</fullName>
    </submittedName>
</protein>
<sequence length="46" mass="5515">IEKFIHNTIIKDDEEWAVFIEDVKKHPNKNDIEDAKNFAQDILNEF</sequence>
<dbReference type="AlphaFoldDB" id="X1AQS3"/>
<gene>
    <name evidence="1" type="ORF">S01H4_26462</name>
</gene>
<feature type="non-terminal residue" evidence="1">
    <location>
        <position position="1"/>
    </location>
</feature>